<proteinExistence type="predicted"/>
<evidence type="ECO:0000313" key="1">
    <source>
        <dbReference type="EMBL" id="KAK2845652.1"/>
    </source>
</evidence>
<keyword evidence="2" id="KW-1185">Reference proteome</keyword>
<dbReference type="AlphaFoldDB" id="A0AA88MUU0"/>
<dbReference type="Proteomes" id="UP001187315">
    <property type="component" value="Unassembled WGS sequence"/>
</dbReference>
<gene>
    <name evidence="1" type="ORF">Q7C36_010506</name>
</gene>
<organism evidence="1 2">
    <name type="scientific">Tachysurus vachellii</name>
    <name type="common">Darkbarbel catfish</name>
    <name type="synonym">Pelteobagrus vachellii</name>
    <dbReference type="NCBI Taxonomy" id="175792"/>
    <lineage>
        <taxon>Eukaryota</taxon>
        <taxon>Metazoa</taxon>
        <taxon>Chordata</taxon>
        <taxon>Craniata</taxon>
        <taxon>Vertebrata</taxon>
        <taxon>Euteleostomi</taxon>
        <taxon>Actinopterygii</taxon>
        <taxon>Neopterygii</taxon>
        <taxon>Teleostei</taxon>
        <taxon>Ostariophysi</taxon>
        <taxon>Siluriformes</taxon>
        <taxon>Bagridae</taxon>
        <taxon>Tachysurus</taxon>
    </lineage>
</organism>
<name>A0AA88MUU0_TACVA</name>
<reference evidence="1" key="1">
    <citation type="submission" date="2023-08" db="EMBL/GenBank/DDBJ databases">
        <title>Pelteobagrus vachellii genome.</title>
        <authorList>
            <person name="Liu H."/>
        </authorList>
    </citation>
    <scope>NUCLEOTIDE SEQUENCE</scope>
    <source>
        <strain evidence="1">PRFRI_2022a</strain>
        <tissue evidence="1">Muscle</tissue>
    </source>
</reference>
<comment type="caution">
    <text evidence="1">The sequence shown here is derived from an EMBL/GenBank/DDBJ whole genome shotgun (WGS) entry which is preliminary data.</text>
</comment>
<dbReference type="EMBL" id="JAVHJS010000010">
    <property type="protein sequence ID" value="KAK2845652.1"/>
    <property type="molecule type" value="Genomic_DNA"/>
</dbReference>
<sequence>MAESGLQYLLMFRQCSCQDNKILSSCCSAHRSVSRRARHSRDGGRWWSRAGLVFRYTAEIRQPSAVKCLAVADTALTWC</sequence>
<evidence type="ECO:0000313" key="2">
    <source>
        <dbReference type="Proteomes" id="UP001187315"/>
    </source>
</evidence>
<accession>A0AA88MUU0</accession>
<protein>
    <submittedName>
        <fullName evidence="1">Uncharacterized protein</fullName>
    </submittedName>
</protein>